<dbReference type="Pfam" id="PF20432">
    <property type="entry name" value="Xre-like-HTH"/>
    <property type="match status" value="1"/>
</dbReference>
<evidence type="ECO:0000259" key="3">
    <source>
        <dbReference type="Pfam" id="PF20432"/>
    </source>
</evidence>
<accession>A0ABP7RM68</accession>
<evidence type="ECO:0000256" key="1">
    <source>
        <dbReference type="SAM" id="MobiDB-lite"/>
    </source>
</evidence>
<protein>
    <recommendedName>
        <fullName evidence="6">DUF2384 domain-containing protein</fullName>
    </recommendedName>
</protein>
<dbReference type="EMBL" id="BAABBP010000022">
    <property type="protein sequence ID" value="GAA3999382.1"/>
    <property type="molecule type" value="Genomic_DNA"/>
</dbReference>
<feature type="domain" description="Antitoxin Xre/MbcA/ParS-like toxin-binding" evidence="2">
    <location>
        <begin position="142"/>
        <end position="187"/>
    </location>
</feature>
<name>A0ABP7RM68_9BURK</name>
<feature type="domain" description="Antitoxin Xre-like helix-turn-helix" evidence="3">
    <location>
        <begin position="63"/>
        <end position="121"/>
    </location>
</feature>
<gene>
    <name evidence="4" type="ORF">GCM10022279_23880</name>
</gene>
<feature type="region of interest" description="Disordered" evidence="1">
    <location>
        <begin position="1"/>
        <end position="30"/>
    </location>
</feature>
<dbReference type="InterPro" id="IPR046847">
    <property type="entry name" value="Xre-like_HTH"/>
</dbReference>
<dbReference type="RefSeq" id="WP_344869726.1">
    <property type="nucleotide sequence ID" value="NZ_BAABBP010000022.1"/>
</dbReference>
<organism evidence="4 5">
    <name type="scientific">Comamonas faecalis</name>
    <dbReference type="NCBI Taxonomy" id="1387849"/>
    <lineage>
        <taxon>Bacteria</taxon>
        <taxon>Pseudomonadati</taxon>
        <taxon>Pseudomonadota</taxon>
        <taxon>Betaproteobacteria</taxon>
        <taxon>Burkholderiales</taxon>
        <taxon>Comamonadaceae</taxon>
        <taxon>Comamonas</taxon>
    </lineage>
</organism>
<dbReference type="Pfam" id="PF09722">
    <property type="entry name" value="Xre_MbcA_ParS_C"/>
    <property type="match status" value="1"/>
</dbReference>
<comment type="caution">
    <text evidence="4">The sequence shown here is derived from an EMBL/GenBank/DDBJ whole genome shotgun (WGS) entry which is preliminary data.</text>
</comment>
<sequence length="190" mass="20298">MKPSPAIAKQSTSAAERGAHAGAHRPGRQHAAWPKLAFSARARPQARAEGFFLDAFEAEQIVLIKTVKDGLPSSLVYQLAERMRVPKERLMSTLGLPRATIQRKVAQSTLLGPDESSRVLGMTRLIGQAQAMVRESGAAEGFDAAAWVAGWLEQSVPALGGHRPAEFMDTAEGQALVSQLLARAQSGAYA</sequence>
<evidence type="ECO:0008006" key="6">
    <source>
        <dbReference type="Google" id="ProtNLM"/>
    </source>
</evidence>
<dbReference type="NCBIfam" id="TIGR02293">
    <property type="entry name" value="TAS_TIGR02293"/>
    <property type="match status" value="1"/>
</dbReference>
<proteinExistence type="predicted"/>
<reference evidence="5" key="1">
    <citation type="journal article" date="2019" name="Int. J. Syst. Evol. Microbiol.">
        <title>The Global Catalogue of Microorganisms (GCM) 10K type strain sequencing project: providing services to taxonomists for standard genome sequencing and annotation.</title>
        <authorList>
            <consortium name="The Broad Institute Genomics Platform"/>
            <consortium name="The Broad Institute Genome Sequencing Center for Infectious Disease"/>
            <person name="Wu L."/>
            <person name="Ma J."/>
        </authorList>
    </citation>
    <scope>NUCLEOTIDE SEQUENCE [LARGE SCALE GENOMIC DNA]</scope>
    <source>
        <strain evidence="5">JCM 17561</strain>
    </source>
</reference>
<dbReference type="InterPro" id="IPR011979">
    <property type="entry name" value="Antitox_Xre"/>
</dbReference>
<evidence type="ECO:0000313" key="4">
    <source>
        <dbReference type="EMBL" id="GAA3999382.1"/>
    </source>
</evidence>
<evidence type="ECO:0000259" key="2">
    <source>
        <dbReference type="Pfam" id="PF09722"/>
    </source>
</evidence>
<dbReference type="Proteomes" id="UP001501627">
    <property type="component" value="Unassembled WGS sequence"/>
</dbReference>
<dbReference type="InterPro" id="IPR024467">
    <property type="entry name" value="Xre/MbcA/ParS-like_toxin-bd"/>
</dbReference>
<keyword evidence="5" id="KW-1185">Reference proteome</keyword>
<evidence type="ECO:0000313" key="5">
    <source>
        <dbReference type="Proteomes" id="UP001501627"/>
    </source>
</evidence>